<dbReference type="Proteomes" id="UP001497453">
    <property type="component" value="Chromosome 8"/>
</dbReference>
<protein>
    <submittedName>
        <fullName evidence="3">Uncharacterized protein</fullName>
    </submittedName>
</protein>
<sequence length="158" mass="18039">MDPSSSTSTPRPTRVEQTQSTSSTRSVRALEKEKEDRPKIPLPARGTRYKDKFHELREKYESVTAQRQRYEHELAVANAKIRKLQNECNLLLDAVDIAAPSQDNISYYLKLDPVPPQYEFRGRNITIPPPPPIPMEGIETATHPREITNGTNGHAHRR</sequence>
<feature type="coiled-coil region" evidence="1">
    <location>
        <begin position="53"/>
        <end position="94"/>
    </location>
</feature>
<proteinExistence type="predicted"/>
<evidence type="ECO:0000313" key="3">
    <source>
        <dbReference type="EMBL" id="CAL1713996.1"/>
    </source>
</evidence>
<organism evidence="3 4">
    <name type="scientific">Somion occarium</name>
    <dbReference type="NCBI Taxonomy" id="3059160"/>
    <lineage>
        <taxon>Eukaryota</taxon>
        <taxon>Fungi</taxon>
        <taxon>Dikarya</taxon>
        <taxon>Basidiomycota</taxon>
        <taxon>Agaricomycotina</taxon>
        <taxon>Agaricomycetes</taxon>
        <taxon>Polyporales</taxon>
        <taxon>Cerrenaceae</taxon>
        <taxon>Somion</taxon>
    </lineage>
</organism>
<keyword evidence="4" id="KW-1185">Reference proteome</keyword>
<reference evidence="4" key="1">
    <citation type="submission" date="2024-04" db="EMBL/GenBank/DDBJ databases">
        <authorList>
            <person name="Shaw F."/>
            <person name="Minotto A."/>
        </authorList>
    </citation>
    <scope>NUCLEOTIDE SEQUENCE [LARGE SCALE GENOMIC DNA]</scope>
</reference>
<feature type="region of interest" description="Disordered" evidence="2">
    <location>
        <begin position="1"/>
        <end position="51"/>
    </location>
</feature>
<gene>
    <name evidence="3" type="ORF">GFSPODELE1_LOCUS9582</name>
</gene>
<name>A0ABP1E1P6_9APHY</name>
<feature type="compositionally biased region" description="Basic and acidic residues" evidence="2">
    <location>
        <begin position="28"/>
        <end position="39"/>
    </location>
</feature>
<evidence type="ECO:0000256" key="2">
    <source>
        <dbReference type="SAM" id="MobiDB-lite"/>
    </source>
</evidence>
<dbReference type="EMBL" id="OZ037951">
    <property type="protein sequence ID" value="CAL1713996.1"/>
    <property type="molecule type" value="Genomic_DNA"/>
</dbReference>
<feature type="compositionally biased region" description="Low complexity" evidence="2">
    <location>
        <begin position="1"/>
        <end position="27"/>
    </location>
</feature>
<accession>A0ABP1E1P6</accession>
<keyword evidence="1" id="KW-0175">Coiled coil</keyword>
<evidence type="ECO:0000256" key="1">
    <source>
        <dbReference type="SAM" id="Coils"/>
    </source>
</evidence>
<evidence type="ECO:0000313" key="4">
    <source>
        <dbReference type="Proteomes" id="UP001497453"/>
    </source>
</evidence>